<accession>A0A494VRF1</accession>
<reference evidence="1 2" key="1">
    <citation type="submission" date="2018-10" db="EMBL/GenBank/DDBJ databases">
        <title>Genome sequencing of Mucilaginibacter sp. HYN0043.</title>
        <authorList>
            <person name="Kim M."/>
            <person name="Yi H."/>
        </authorList>
    </citation>
    <scope>NUCLEOTIDE SEQUENCE [LARGE SCALE GENOMIC DNA]</scope>
    <source>
        <strain evidence="1 2">HYN0043</strain>
    </source>
</reference>
<evidence type="ECO:0000313" key="1">
    <source>
        <dbReference type="EMBL" id="AYL93918.1"/>
    </source>
</evidence>
<keyword evidence="2" id="KW-1185">Reference proteome</keyword>
<dbReference type="SUPFAM" id="SSF141571">
    <property type="entry name" value="Pentapeptide repeat-like"/>
    <property type="match status" value="1"/>
</dbReference>
<dbReference type="KEGG" id="muh:HYN43_000795"/>
<proteinExistence type="predicted"/>
<organism evidence="1 2">
    <name type="scientific">Mucilaginibacter celer</name>
    <dbReference type="NCBI Taxonomy" id="2305508"/>
    <lineage>
        <taxon>Bacteria</taxon>
        <taxon>Pseudomonadati</taxon>
        <taxon>Bacteroidota</taxon>
        <taxon>Sphingobacteriia</taxon>
        <taxon>Sphingobacteriales</taxon>
        <taxon>Sphingobacteriaceae</taxon>
        <taxon>Mucilaginibacter</taxon>
    </lineage>
</organism>
<sequence>MENPASNPEVITVKETQKILEVKCAVINGTTLEQVMMNNASFKDVCITNLKIEDANLSDLEIQYAQLGGAYIHDIGMPPEGHPAYDPNLKQRPLKFENCDLQGSTISNCNLSNVEISDCNLSGMKINGVEVEELLRVYELSK</sequence>
<protein>
    <submittedName>
        <fullName evidence="1">Pentapeptide repeat-containing protein</fullName>
    </submittedName>
</protein>
<dbReference type="EMBL" id="CP032869">
    <property type="protein sequence ID" value="AYL93918.1"/>
    <property type="molecule type" value="Genomic_DNA"/>
</dbReference>
<name>A0A494VRF1_9SPHI</name>
<dbReference type="InterPro" id="IPR001646">
    <property type="entry name" value="5peptide_repeat"/>
</dbReference>
<evidence type="ECO:0000313" key="2">
    <source>
        <dbReference type="Proteomes" id="UP000270046"/>
    </source>
</evidence>
<dbReference type="AlphaFoldDB" id="A0A494VRF1"/>
<dbReference type="RefSeq" id="WP_119407640.1">
    <property type="nucleotide sequence ID" value="NZ_CP032869.1"/>
</dbReference>
<gene>
    <name evidence="1" type="ORF">HYN43_000795</name>
</gene>
<dbReference type="Pfam" id="PF00805">
    <property type="entry name" value="Pentapeptide"/>
    <property type="match status" value="1"/>
</dbReference>
<dbReference type="OrthoDB" id="9786032at2"/>
<dbReference type="Proteomes" id="UP000270046">
    <property type="component" value="Chromosome"/>
</dbReference>
<dbReference type="Gene3D" id="2.160.20.80">
    <property type="entry name" value="E3 ubiquitin-protein ligase SopA"/>
    <property type="match status" value="1"/>
</dbReference>